<evidence type="ECO:0000313" key="2">
    <source>
        <dbReference type="EMBL" id="MCY1723244.1"/>
    </source>
</evidence>
<name>A0A9X3F9X0_9BACT</name>
<dbReference type="EMBL" id="JAPOHD010000067">
    <property type="protein sequence ID" value="MCY1723244.1"/>
    <property type="molecule type" value="Genomic_DNA"/>
</dbReference>
<protein>
    <submittedName>
        <fullName evidence="2">Transposase</fullName>
    </submittedName>
</protein>
<dbReference type="RefSeq" id="WP_343335569.1">
    <property type="nucleotide sequence ID" value="NZ_JAPOHD010000067.1"/>
</dbReference>
<comment type="caution">
    <text evidence="2">The sequence shown here is derived from an EMBL/GenBank/DDBJ whole genome shotgun (WGS) entry which is preliminary data.</text>
</comment>
<reference evidence="2" key="1">
    <citation type="submission" date="2022-11" db="EMBL/GenBank/DDBJ databases">
        <title>Marilongibacter aestuarii gen. nov., sp. nov., isolated from tidal flat sediment.</title>
        <authorList>
            <person name="Jiayan W."/>
        </authorList>
    </citation>
    <scope>NUCLEOTIDE SEQUENCE</scope>
    <source>
        <strain evidence="2">Z1-6</strain>
    </source>
</reference>
<sequence length="98" mass="11668">MFNKESKLEAVLLSYLRNNVDEVASDLKIDSAQLYRWRKAYGDSDRIRFFTQNKLDQDDLEYQNARLRILIQDAENERDMLRQLIDSMSEDGYSPENK</sequence>
<dbReference type="AlphaFoldDB" id="A0A9X3F9X0"/>
<keyword evidence="1" id="KW-0175">Coiled coil</keyword>
<dbReference type="GO" id="GO:0004803">
    <property type="term" value="F:transposase activity"/>
    <property type="evidence" value="ECO:0007669"/>
    <property type="project" value="InterPro"/>
</dbReference>
<dbReference type="GO" id="GO:0003677">
    <property type="term" value="F:DNA binding"/>
    <property type="evidence" value="ECO:0007669"/>
    <property type="project" value="InterPro"/>
</dbReference>
<dbReference type="SUPFAM" id="SSF46689">
    <property type="entry name" value="Homeodomain-like"/>
    <property type="match status" value="1"/>
</dbReference>
<dbReference type="GO" id="GO:0006313">
    <property type="term" value="P:DNA transposition"/>
    <property type="evidence" value="ECO:0007669"/>
    <property type="project" value="InterPro"/>
</dbReference>
<dbReference type="InterPro" id="IPR009057">
    <property type="entry name" value="Homeodomain-like_sf"/>
</dbReference>
<feature type="coiled-coil region" evidence="1">
    <location>
        <begin position="57"/>
        <end position="91"/>
    </location>
</feature>
<accession>A0A9X3F9X0</accession>
<dbReference type="InterPro" id="IPR002514">
    <property type="entry name" value="Transposase_8"/>
</dbReference>
<proteinExistence type="predicted"/>
<evidence type="ECO:0000256" key="1">
    <source>
        <dbReference type="SAM" id="Coils"/>
    </source>
</evidence>
<keyword evidence="3" id="KW-1185">Reference proteome</keyword>
<gene>
    <name evidence="2" type="ORF">OU798_23040</name>
</gene>
<dbReference type="Gene3D" id="1.10.10.60">
    <property type="entry name" value="Homeodomain-like"/>
    <property type="match status" value="1"/>
</dbReference>
<dbReference type="Pfam" id="PF01527">
    <property type="entry name" value="HTH_Tnp_1"/>
    <property type="match status" value="1"/>
</dbReference>
<organism evidence="2 3">
    <name type="scientific">Draconibacterium aestuarii</name>
    <dbReference type="NCBI Taxonomy" id="2998507"/>
    <lineage>
        <taxon>Bacteria</taxon>
        <taxon>Pseudomonadati</taxon>
        <taxon>Bacteroidota</taxon>
        <taxon>Bacteroidia</taxon>
        <taxon>Marinilabiliales</taxon>
        <taxon>Prolixibacteraceae</taxon>
        <taxon>Draconibacterium</taxon>
    </lineage>
</organism>
<evidence type="ECO:0000313" key="3">
    <source>
        <dbReference type="Proteomes" id="UP001145087"/>
    </source>
</evidence>
<dbReference type="Proteomes" id="UP001145087">
    <property type="component" value="Unassembled WGS sequence"/>
</dbReference>